<reference evidence="2" key="1">
    <citation type="journal article" date="2000" name="J. Gen. Virol.">
        <title>Phylogenetic position of the Diadromus pulchellus ascovirus DNA polymerase among viruses with large double-stranded DNA genomes.</title>
        <authorList>
            <person name="Stasiak K."/>
            <person name="Demattei M.V."/>
            <person name="Federici B.A."/>
            <person name="Bigot Y."/>
        </authorList>
    </citation>
    <scope>NUCLEOTIDE SEQUENCE</scope>
</reference>
<evidence type="ECO:0000313" key="2">
    <source>
        <dbReference type="EMBL" id="CAC19112.1"/>
    </source>
</evidence>
<evidence type="ECO:0000256" key="1">
    <source>
        <dbReference type="SAM" id="MobiDB-lite"/>
    </source>
</evidence>
<dbReference type="EMBL" id="AJ279812">
    <property type="protein sequence ID" value="CAC19112.1"/>
    <property type="molecule type" value="Genomic_DNA"/>
</dbReference>
<feature type="compositionally biased region" description="Basic and acidic residues" evidence="1">
    <location>
        <begin position="23"/>
        <end position="39"/>
    </location>
</feature>
<sequence length="73" mass="8253">MGSVSEFTSQQGQRRRRYHKRAERHERVRRNNGDRDRVFQNHHLFAGDGASQTESGGDGGGGGDGARDSRKRR</sequence>
<name>Q9DSX3_9VIRU</name>
<accession>Q9DSX3</accession>
<feature type="compositionally biased region" description="Basic residues" evidence="1">
    <location>
        <begin position="13"/>
        <end position="22"/>
    </location>
</feature>
<feature type="compositionally biased region" description="Polar residues" evidence="1">
    <location>
        <begin position="1"/>
        <end position="12"/>
    </location>
</feature>
<feature type="region of interest" description="Disordered" evidence="1">
    <location>
        <begin position="1"/>
        <end position="73"/>
    </location>
</feature>
<protein>
    <submittedName>
        <fullName evidence="2">Uncharacterized protein</fullName>
    </submittedName>
</protein>
<organism evidence="2">
    <name type="scientific">Diadromus pulchellus ascovirus 4a</name>
    <dbReference type="NCBI Taxonomy" id="158683"/>
    <lineage>
        <taxon>Viruses</taxon>
        <taxon>Varidnaviria</taxon>
        <taxon>Bamfordvirae</taxon>
        <taxon>Nucleocytoviricota</taxon>
        <taxon>Megaviricetes</taxon>
        <taxon>Pimascovirales</taxon>
        <taxon>Pimascovirales incertae sedis</taxon>
        <taxon>Ascoviridae</taxon>
        <taxon>Toursvirus</taxon>
        <taxon>Toursvirus dptv1a</taxon>
    </lineage>
</organism>
<proteinExistence type="predicted"/>